<keyword evidence="4" id="KW-0067">ATP-binding</keyword>
<dbReference type="GO" id="GO:0016887">
    <property type="term" value="F:ATP hydrolysis activity"/>
    <property type="evidence" value="ECO:0007669"/>
    <property type="project" value="InterPro"/>
</dbReference>
<keyword evidence="3" id="KW-0547">Nucleotide-binding</keyword>
<dbReference type="SMART" id="SM00382">
    <property type="entry name" value="AAA"/>
    <property type="match status" value="1"/>
</dbReference>
<dbReference type="Pfam" id="PF00005">
    <property type="entry name" value="ABC_tran"/>
    <property type="match status" value="1"/>
</dbReference>
<dbReference type="SUPFAM" id="SSF52540">
    <property type="entry name" value="P-loop containing nucleoside triphosphate hydrolases"/>
    <property type="match status" value="1"/>
</dbReference>
<dbReference type="EMBL" id="VRMN01000011">
    <property type="protein sequence ID" value="KAA8491879.1"/>
    <property type="molecule type" value="Genomic_DNA"/>
</dbReference>
<keyword evidence="2" id="KW-0813">Transport</keyword>
<feature type="domain" description="ABC transporter" evidence="5">
    <location>
        <begin position="57"/>
        <end position="310"/>
    </location>
</feature>
<evidence type="ECO:0000256" key="3">
    <source>
        <dbReference type="ARBA" id="ARBA00022741"/>
    </source>
</evidence>
<dbReference type="OrthoDB" id="5171at2759"/>
<dbReference type="PROSITE" id="PS00211">
    <property type="entry name" value="ABC_TRANSPORTER_1"/>
    <property type="match status" value="1"/>
</dbReference>
<accession>A0A5J4YKA8</accession>
<dbReference type="PANTHER" id="PTHR24220">
    <property type="entry name" value="IMPORT ATP-BINDING PROTEIN"/>
    <property type="match status" value="1"/>
</dbReference>
<evidence type="ECO:0000256" key="4">
    <source>
        <dbReference type="ARBA" id="ARBA00022840"/>
    </source>
</evidence>
<evidence type="ECO:0000313" key="7">
    <source>
        <dbReference type="Proteomes" id="UP000324585"/>
    </source>
</evidence>
<evidence type="ECO:0000256" key="2">
    <source>
        <dbReference type="ARBA" id="ARBA00022448"/>
    </source>
</evidence>
<dbReference type="Gene3D" id="3.40.50.300">
    <property type="entry name" value="P-loop containing nucleotide triphosphate hydrolases"/>
    <property type="match status" value="1"/>
</dbReference>
<dbReference type="PROSITE" id="PS50893">
    <property type="entry name" value="ABC_TRANSPORTER_2"/>
    <property type="match status" value="1"/>
</dbReference>
<dbReference type="InterPro" id="IPR017871">
    <property type="entry name" value="ABC_transporter-like_CS"/>
</dbReference>
<gene>
    <name evidence="6" type="ORF">FVE85_8361</name>
</gene>
<evidence type="ECO:0000259" key="5">
    <source>
        <dbReference type="PROSITE" id="PS50893"/>
    </source>
</evidence>
<comment type="caution">
    <text evidence="6">The sequence shown here is derived from an EMBL/GenBank/DDBJ whole genome shotgun (WGS) entry which is preliminary data.</text>
</comment>
<dbReference type="OMA" id="MGENEVY"/>
<dbReference type="Proteomes" id="UP000324585">
    <property type="component" value="Unassembled WGS sequence"/>
</dbReference>
<dbReference type="InterPro" id="IPR027417">
    <property type="entry name" value="P-loop_NTPase"/>
</dbReference>
<dbReference type="PANTHER" id="PTHR24220:SF86">
    <property type="entry name" value="ABC TRANSPORTER ABCH.1"/>
    <property type="match status" value="1"/>
</dbReference>
<dbReference type="InterPro" id="IPR015854">
    <property type="entry name" value="ABC_transpr_LolD-like"/>
</dbReference>
<evidence type="ECO:0000313" key="6">
    <source>
        <dbReference type="EMBL" id="KAA8491879.1"/>
    </source>
</evidence>
<proteinExistence type="predicted"/>
<evidence type="ECO:0000256" key="1">
    <source>
        <dbReference type="ARBA" id="ARBA00014334"/>
    </source>
</evidence>
<dbReference type="GO" id="GO:0005886">
    <property type="term" value="C:plasma membrane"/>
    <property type="evidence" value="ECO:0007669"/>
    <property type="project" value="TreeGrafter"/>
</dbReference>
<sequence>MGNVLQRHSGANDTSSDHVAHATELEHLDSIAYGVDTAEDEFAFEPPIKKRLGGAVVETSGVMRYFEAAAGSDADEPVMALRELTLARTSELYPIRAGEFVIVRGPSGGGKTTLLNILGALDRPSRGSLTLLGQPISNKTTDKQLASMRLSQIGFVFQTFNLLSAFSALENVELPMLMLNVLDAKARRTRALDLLASVGLADRAHHLPSEMSGGEQQRVAIARALANEPQLMLLDEPTGSLDSHATVEIMNILYRINIERKTTFVMVTHNPDLECYADRILYVIDGVIVSQVLNEEQVQLTHETYQRLLNEVERSTNVTALTREHHIK</sequence>
<reference evidence="7" key="1">
    <citation type="journal article" date="2019" name="Nat. Commun.">
        <title>Expansion of phycobilisome linker gene families in mesophilic red algae.</title>
        <authorList>
            <person name="Lee J."/>
            <person name="Kim D."/>
            <person name="Bhattacharya D."/>
            <person name="Yoon H.S."/>
        </authorList>
    </citation>
    <scope>NUCLEOTIDE SEQUENCE [LARGE SCALE GENOMIC DNA]</scope>
    <source>
        <strain evidence="7">CCMP 1328</strain>
    </source>
</reference>
<dbReference type="InterPro" id="IPR003439">
    <property type="entry name" value="ABC_transporter-like_ATP-bd"/>
</dbReference>
<organism evidence="6 7">
    <name type="scientific">Porphyridium purpureum</name>
    <name type="common">Red alga</name>
    <name type="synonym">Porphyridium cruentum</name>
    <dbReference type="NCBI Taxonomy" id="35688"/>
    <lineage>
        <taxon>Eukaryota</taxon>
        <taxon>Rhodophyta</taxon>
        <taxon>Bangiophyceae</taxon>
        <taxon>Porphyridiales</taxon>
        <taxon>Porphyridiaceae</taxon>
        <taxon>Porphyridium</taxon>
    </lineage>
</organism>
<dbReference type="InterPro" id="IPR003593">
    <property type="entry name" value="AAA+_ATPase"/>
</dbReference>
<dbReference type="GO" id="GO:0022857">
    <property type="term" value="F:transmembrane transporter activity"/>
    <property type="evidence" value="ECO:0007669"/>
    <property type="project" value="TreeGrafter"/>
</dbReference>
<dbReference type="CDD" id="cd03255">
    <property type="entry name" value="ABC_MJ0796_LolCDE_FtsE"/>
    <property type="match status" value="1"/>
</dbReference>
<dbReference type="InterPro" id="IPR017911">
    <property type="entry name" value="MacB-like_ATP-bd"/>
</dbReference>
<protein>
    <recommendedName>
        <fullName evidence="1">Probable ATP-dependent transporter ycf16</fullName>
    </recommendedName>
</protein>
<dbReference type="GO" id="GO:0005524">
    <property type="term" value="F:ATP binding"/>
    <property type="evidence" value="ECO:0007669"/>
    <property type="project" value="UniProtKB-KW"/>
</dbReference>
<name>A0A5J4YKA8_PORPP</name>
<keyword evidence="7" id="KW-1185">Reference proteome</keyword>
<dbReference type="AlphaFoldDB" id="A0A5J4YKA8"/>